<keyword evidence="1" id="KW-0472">Membrane</keyword>
<name>A0A3N4L3J4_9PEZI</name>
<reference evidence="2 3" key="1">
    <citation type="journal article" date="2018" name="Nat. Ecol. Evol.">
        <title>Pezizomycetes genomes reveal the molecular basis of ectomycorrhizal truffle lifestyle.</title>
        <authorList>
            <person name="Murat C."/>
            <person name="Payen T."/>
            <person name="Noel B."/>
            <person name="Kuo A."/>
            <person name="Morin E."/>
            <person name="Chen J."/>
            <person name="Kohler A."/>
            <person name="Krizsan K."/>
            <person name="Balestrini R."/>
            <person name="Da Silva C."/>
            <person name="Montanini B."/>
            <person name="Hainaut M."/>
            <person name="Levati E."/>
            <person name="Barry K.W."/>
            <person name="Belfiori B."/>
            <person name="Cichocki N."/>
            <person name="Clum A."/>
            <person name="Dockter R.B."/>
            <person name="Fauchery L."/>
            <person name="Guy J."/>
            <person name="Iotti M."/>
            <person name="Le Tacon F."/>
            <person name="Lindquist E.A."/>
            <person name="Lipzen A."/>
            <person name="Malagnac F."/>
            <person name="Mello A."/>
            <person name="Molinier V."/>
            <person name="Miyauchi S."/>
            <person name="Poulain J."/>
            <person name="Riccioni C."/>
            <person name="Rubini A."/>
            <person name="Sitrit Y."/>
            <person name="Splivallo R."/>
            <person name="Traeger S."/>
            <person name="Wang M."/>
            <person name="Zifcakova L."/>
            <person name="Wipf D."/>
            <person name="Zambonelli A."/>
            <person name="Paolocci F."/>
            <person name="Nowrousian M."/>
            <person name="Ottonello S."/>
            <person name="Baldrian P."/>
            <person name="Spatafora J.W."/>
            <person name="Henrissat B."/>
            <person name="Nagy L.G."/>
            <person name="Aury J.M."/>
            <person name="Wincker P."/>
            <person name="Grigoriev I.V."/>
            <person name="Bonfante P."/>
            <person name="Martin F.M."/>
        </authorList>
    </citation>
    <scope>NUCLEOTIDE SEQUENCE [LARGE SCALE GENOMIC DNA]</scope>
    <source>
        <strain evidence="2 3">CCBAS932</strain>
    </source>
</reference>
<protein>
    <submittedName>
        <fullName evidence="2">Uncharacterized protein</fullName>
    </submittedName>
</protein>
<evidence type="ECO:0000256" key="1">
    <source>
        <dbReference type="SAM" id="Phobius"/>
    </source>
</evidence>
<accession>A0A3N4L3J4</accession>
<keyword evidence="1" id="KW-1133">Transmembrane helix</keyword>
<feature type="transmembrane region" description="Helical" evidence="1">
    <location>
        <begin position="6"/>
        <end position="24"/>
    </location>
</feature>
<gene>
    <name evidence="2" type="ORF">P167DRAFT_129919</name>
</gene>
<dbReference type="InParanoid" id="A0A3N4L3J4"/>
<keyword evidence="1" id="KW-0812">Transmembrane</keyword>
<evidence type="ECO:0000313" key="3">
    <source>
        <dbReference type="Proteomes" id="UP000277580"/>
    </source>
</evidence>
<dbReference type="Proteomes" id="UP000277580">
    <property type="component" value="Unassembled WGS sequence"/>
</dbReference>
<proteinExistence type="predicted"/>
<sequence>MRVGWIIGLTGYFLGLGLFSFGSLRDMRIPVFVHVIIRKYMNMNNVHFPVALYCIT</sequence>
<keyword evidence="3" id="KW-1185">Reference proteome</keyword>
<organism evidence="2 3">
    <name type="scientific">Morchella conica CCBAS932</name>
    <dbReference type="NCBI Taxonomy" id="1392247"/>
    <lineage>
        <taxon>Eukaryota</taxon>
        <taxon>Fungi</taxon>
        <taxon>Dikarya</taxon>
        <taxon>Ascomycota</taxon>
        <taxon>Pezizomycotina</taxon>
        <taxon>Pezizomycetes</taxon>
        <taxon>Pezizales</taxon>
        <taxon>Morchellaceae</taxon>
        <taxon>Morchella</taxon>
    </lineage>
</organism>
<dbReference type="AlphaFoldDB" id="A0A3N4L3J4"/>
<evidence type="ECO:0000313" key="2">
    <source>
        <dbReference type="EMBL" id="RPB17447.1"/>
    </source>
</evidence>
<dbReference type="EMBL" id="ML119106">
    <property type="protein sequence ID" value="RPB17447.1"/>
    <property type="molecule type" value="Genomic_DNA"/>
</dbReference>